<name>A0A0B6ZTH9_9EUPU</name>
<reference evidence="2" key="1">
    <citation type="submission" date="2014-12" db="EMBL/GenBank/DDBJ databases">
        <title>Insight into the proteome of Arion vulgaris.</title>
        <authorList>
            <person name="Aradska J."/>
            <person name="Bulat T."/>
            <person name="Smidak R."/>
            <person name="Sarate P."/>
            <person name="Gangsoo J."/>
            <person name="Sialana F."/>
            <person name="Bilban M."/>
            <person name="Lubec G."/>
        </authorList>
    </citation>
    <scope>NUCLEOTIDE SEQUENCE</scope>
    <source>
        <tissue evidence="2">Skin</tissue>
    </source>
</reference>
<dbReference type="PANTHER" id="PTHR14387:SF0">
    <property type="entry name" value="DUF2428 DOMAIN-CONTAINING PROTEIN"/>
    <property type="match status" value="1"/>
</dbReference>
<dbReference type="EMBL" id="HACG01024286">
    <property type="protein sequence ID" value="CEK71151.1"/>
    <property type="molecule type" value="Transcribed_RNA"/>
</dbReference>
<dbReference type="GO" id="GO:0030488">
    <property type="term" value="P:tRNA methylation"/>
    <property type="evidence" value="ECO:0007669"/>
    <property type="project" value="TreeGrafter"/>
</dbReference>
<evidence type="ECO:0000313" key="2">
    <source>
        <dbReference type="EMBL" id="CEK71151.1"/>
    </source>
</evidence>
<organism evidence="2">
    <name type="scientific">Arion vulgaris</name>
    <dbReference type="NCBI Taxonomy" id="1028688"/>
    <lineage>
        <taxon>Eukaryota</taxon>
        <taxon>Metazoa</taxon>
        <taxon>Spiralia</taxon>
        <taxon>Lophotrochozoa</taxon>
        <taxon>Mollusca</taxon>
        <taxon>Gastropoda</taxon>
        <taxon>Heterobranchia</taxon>
        <taxon>Euthyneura</taxon>
        <taxon>Panpulmonata</taxon>
        <taxon>Eupulmonata</taxon>
        <taxon>Stylommatophora</taxon>
        <taxon>Helicina</taxon>
        <taxon>Arionoidea</taxon>
        <taxon>Arionidae</taxon>
        <taxon>Arion</taxon>
    </lineage>
</organism>
<gene>
    <name evidence="2" type="primary">ORF77146</name>
</gene>
<dbReference type="AlphaFoldDB" id="A0A0B6ZTH9"/>
<dbReference type="Pfam" id="PF25150">
    <property type="entry name" value="TPR_Trm732"/>
    <property type="match status" value="1"/>
</dbReference>
<evidence type="ECO:0000259" key="1">
    <source>
        <dbReference type="Pfam" id="PF25150"/>
    </source>
</evidence>
<dbReference type="InterPro" id="IPR056843">
    <property type="entry name" value="THADA-like_TPR"/>
</dbReference>
<protein>
    <recommendedName>
        <fullName evidence="1">tRNA (32-2'-O)-methyltransferase regulator THADA-like TPR repeats region domain-containing protein</fullName>
    </recommendedName>
</protein>
<dbReference type="PANTHER" id="PTHR14387">
    <property type="entry name" value="THADA/DEATH RECEPTOR INTERACTING PROTEIN"/>
    <property type="match status" value="1"/>
</dbReference>
<dbReference type="InterPro" id="IPR051954">
    <property type="entry name" value="tRNA_methyltransferase_THADA"/>
</dbReference>
<dbReference type="GO" id="GO:0005829">
    <property type="term" value="C:cytosol"/>
    <property type="evidence" value="ECO:0007669"/>
    <property type="project" value="TreeGrafter"/>
</dbReference>
<proteinExistence type="predicted"/>
<feature type="non-terminal residue" evidence="2">
    <location>
        <position position="135"/>
    </location>
</feature>
<sequence length="135" mass="15507">SNLKTDSAAFRQNMISSLKIMFVRIRDSCLFAVRNSQTEDYLLQGLQFIEWLFEILMNCLVPGSCYQRRQTSLDLLATILETLVYQPKGTSRKGKAQECSDILLVYAQTKDLWQFFSADNLMTLVYCLEDGALEI</sequence>
<feature type="non-terminal residue" evidence="2">
    <location>
        <position position="1"/>
    </location>
</feature>
<feature type="domain" description="tRNA (32-2'-O)-methyltransferase regulator THADA-like TPR repeats region" evidence="1">
    <location>
        <begin position="5"/>
        <end position="82"/>
    </location>
</feature>
<accession>A0A0B6ZTH9</accession>